<accession>A0AAV8V0G4</accession>
<dbReference type="Gene3D" id="3.90.70.80">
    <property type="match status" value="1"/>
</dbReference>
<reference evidence="2 3" key="1">
    <citation type="journal article" date="2023" name="Nat. Commun.">
        <title>Origin of minicircular mitochondrial genomes in red algae.</title>
        <authorList>
            <person name="Lee Y."/>
            <person name="Cho C.H."/>
            <person name="Lee Y.M."/>
            <person name="Park S.I."/>
            <person name="Yang J.H."/>
            <person name="West J.A."/>
            <person name="Bhattacharya D."/>
            <person name="Yoon H.S."/>
        </authorList>
    </citation>
    <scope>NUCLEOTIDE SEQUENCE [LARGE SCALE GENOMIC DNA]</scope>
    <source>
        <strain evidence="2 3">CCMP1338</strain>
        <tissue evidence="2">Whole cell</tissue>
    </source>
</reference>
<dbReference type="SUPFAM" id="SSF54001">
    <property type="entry name" value="Cysteine proteinases"/>
    <property type="match status" value="1"/>
</dbReference>
<keyword evidence="3" id="KW-1185">Reference proteome</keyword>
<dbReference type="InterPro" id="IPR038765">
    <property type="entry name" value="Papain-like_cys_pep_sf"/>
</dbReference>
<sequence>MMGKKNSEGPRAVDVDRLLKRKGHGRGLVLERSSLFFNGKFLKLEQMLLNPKTEGDESAAFRNRMLATGKGMTRDGQQLSFTPIIGNGNCGFLTLAIGANNVLKERYSSFDIRRILCEEVRKNRQFYEEESTKNSSHRYHMDLEDEESFEEFEQSVLKTGWDGHWLGEKWGMLEIKSIAKALKITIDVYTYDSKSSSLRSYHQEQFGPGFVGMFFSGIAHKGHFDLLLKKKR</sequence>
<name>A0AAV8V0G4_9RHOD</name>
<comment type="caution">
    <text evidence="2">The sequence shown here is derived from an EMBL/GenBank/DDBJ whole genome shotgun (WGS) entry which is preliminary data.</text>
</comment>
<evidence type="ECO:0000313" key="2">
    <source>
        <dbReference type="EMBL" id="KAJ8908234.1"/>
    </source>
</evidence>
<dbReference type="InterPro" id="IPR003323">
    <property type="entry name" value="OTU_dom"/>
</dbReference>
<dbReference type="EMBL" id="JAMWBK010000002">
    <property type="protein sequence ID" value="KAJ8908234.1"/>
    <property type="molecule type" value="Genomic_DNA"/>
</dbReference>
<protein>
    <recommendedName>
        <fullName evidence="1">OTU domain-containing protein</fullName>
    </recommendedName>
</protein>
<dbReference type="Proteomes" id="UP001157974">
    <property type="component" value="Unassembled WGS sequence"/>
</dbReference>
<feature type="domain" description="OTU" evidence="1">
    <location>
        <begin position="79"/>
        <end position="230"/>
    </location>
</feature>
<organism evidence="2 3">
    <name type="scientific">Rhodosorus marinus</name>
    <dbReference type="NCBI Taxonomy" id="101924"/>
    <lineage>
        <taxon>Eukaryota</taxon>
        <taxon>Rhodophyta</taxon>
        <taxon>Stylonematophyceae</taxon>
        <taxon>Stylonematales</taxon>
        <taxon>Stylonemataceae</taxon>
        <taxon>Rhodosorus</taxon>
    </lineage>
</organism>
<dbReference type="PROSITE" id="PS50802">
    <property type="entry name" value="OTU"/>
    <property type="match status" value="1"/>
</dbReference>
<gene>
    <name evidence="2" type="ORF">NDN08_008325</name>
</gene>
<evidence type="ECO:0000259" key="1">
    <source>
        <dbReference type="PROSITE" id="PS50802"/>
    </source>
</evidence>
<evidence type="ECO:0000313" key="3">
    <source>
        <dbReference type="Proteomes" id="UP001157974"/>
    </source>
</evidence>
<proteinExistence type="predicted"/>
<dbReference type="CDD" id="cd22744">
    <property type="entry name" value="OTU"/>
    <property type="match status" value="1"/>
</dbReference>
<dbReference type="AlphaFoldDB" id="A0AAV8V0G4"/>